<evidence type="ECO:0000313" key="6">
    <source>
        <dbReference type="EMBL" id="KAJ6313400.1"/>
    </source>
</evidence>
<keyword evidence="7" id="KW-1185">Reference proteome</keyword>
<evidence type="ECO:0000256" key="1">
    <source>
        <dbReference type="ARBA" id="ARBA00022679"/>
    </source>
</evidence>
<dbReference type="InterPro" id="IPR011009">
    <property type="entry name" value="Kinase-like_dom_sf"/>
</dbReference>
<proteinExistence type="predicted"/>
<dbReference type="InterPro" id="IPR052059">
    <property type="entry name" value="CR_Ser/Thr_kinase"/>
</dbReference>
<keyword evidence="2" id="KW-0547">Nucleotide-binding</keyword>
<dbReference type="Gene3D" id="3.30.200.20">
    <property type="entry name" value="Phosphorylase Kinase, domain 1"/>
    <property type="match status" value="1"/>
</dbReference>
<name>A0ABQ8ZZK6_9ROSI</name>
<dbReference type="Proteomes" id="UP001141253">
    <property type="component" value="Chromosome 10"/>
</dbReference>
<gene>
    <name evidence="6" type="ORF">OIU77_014830</name>
</gene>
<keyword evidence="5" id="KW-0472">Membrane</keyword>
<dbReference type="PANTHER" id="PTHR47973">
    <property type="entry name" value="CYSTEINE-RICH RECEPTOR-LIKE PROTEIN KINASE 3"/>
    <property type="match status" value="1"/>
</dbReference>
<evidence type="ECO:0000313" key="7">
    <source>
        <dbReference type="Proteomes" id="UP001141253"/>
    </source>
</evidence>
<comment type="caution">
    <text evidence="6">The sequence shown here is derived from an EMBL/GenBank/DDBJ whole genome shotgun (WGS) entry which is preliminary data.</text>
</comment>
<accession>A0ABQ8ZZK6</accession>
<keyword evidence="1" id="KW-0808">Transferase</keyword>
<keyword evidence="5" id="KW-0812">Transmembrane</keyword>
<evidence type="ECO:0000256" key="5">
    <source>
        <dbReference type="SAM" id="Phobius"/>
    </source>
</evidence>
<keyword evidence="4" id="KW-0067">ATP-binding</keyword>
<feature type="transmembrane region" description="Helical" evidence="5">
    <location>
        <begin position="77"/>
        <end position="102"/>
    </location>
</feature>
<evidence type="ECO:0000256" key="4">
    <source>
        <dbReference type="ARBA" id="ARBA00022840"/>
    </source>
</evidence>
<keyword evidence="5" id="KW-1133">Transmembrane helix</keyword>
<keyword evidence="3" id="KW-0418">Kinase</keyword>
<dbReference type="SUPFAM" id="SSF56112">
    <property type="entry name" value="Protein kinase-like (PK-like)"/>
    <property type="match status" value="1"/>
</dbReference>
<dbReference type="EMBL" id="JAPFFI010000024">
    <property type="protein sequence ID" value="KAJ6313400.1"/>
    <property type="molecule type" value="Genomic_DNA"/>
</dbReference>
<sequence>MKNTWAQEIRLSVEIQRVRTQPLQNRQGRLSHKQSLAHRIIKVMQGYNSQFQGMLGECLCIYFLNKDPGNGSSRGSIVIIVVSIASSLVVLGLGVSMGVYIWKRRYIMKKRRGYNDAQKSARTLNDSSLNFKYSTLEKATGSFDDTNKLGQGGFGSVYKVVLHWFLYATSKNSDYTESLVILTWKKFQAGKVEELYDPNLTLQNHHDKNVKNDVKRAVHVALLCTQEISSLRPTMSKVLQMLKTEEHLPRPSNPPFIDEMTMELNDTSEDPCYPLNSGAMASIATIDNSSFHPR</sequence>
<reference evidence="6" key="2">
    <citation type="journal article" date="2023" name="Int. J. Mol. Sci.">
        <title>De Novo Assembly and Annotation of 11 Diverse Shrub Willow (Salix) Genomes Reveals Novel Gene Organization in Sex-Linked Regions.</title>
        <authorList>
            <person name="Hyden B."/>
            <person name="Feng K."/>
            <person name="Yates T.B."/>
            <person name="Jawdy S."/>
            <person name="Cereghino C."/>
            <person name="Smart L.B."/>
            <person name="Muchero W."/>
        </authorList>
    </citation>
    <scope>NUCLEOTIDE SEQUENCE</scope>
    <source>
        <tissue evidence="6">Shoot tip</tissue>
    </source>
</reference>
<reference evidence="6" key="1">
    <citation type="submission" date="2022-10" db="EMBL/GenBank/DDBJ databases">
        <authorList>
            <person name="Hyden B.L."/>
            <person name="Feng K."/>
            <person name="Yates T."/>
            <person name="Jawdy S."/>
            <person name="Smart L.B."/>
            <person name="Muchero W."/>
        </authorList>
    </citation>
    <scope>NUCLEOTIDE SEQUENCE</scope>
    <source>
        <tissue evidence="6">Shoot tip</tissue>
    </source>
</reference>
<organism evidence="6 7">
    <name type="scientific">Salix suchowensis</name>
    <dbReference type="NCBI Taxonomy" id="1278906"/>
    <lineage>
        <taxon>Eukaryota</taxon>
        <taxon>Viridiplantae</taxon>
        <taxon>Streptophyta</taxon>
        <taxon>Embryophyta</taxon>
        <taxon>Tracheophyta</taxon>
        <taxon>Spermatophyta</taxon>
        <taxon>Magnoliopsida</taxon>
        <taxon>eudicotyledons</taxon>
        <taxon>Gunneridae</taxon>
        <taxon>Pentapetalae</taxon>
        <taxon>rosids</taxon>
        <taxon>fabids</taxon>
        <taxon>Malpighiales</taxon>
        <taxon>Salicaceae</taxon>
        <taxon>Saliceae</taxon>
        <taxon>Salix</taxon>
    </lineage>
</organism>
<protein>
    <submittedName>
        <fullName evidence="6">Uncharacterized protein</fullName>
    </submittedName>
</protein>
<evidence type="ECO:0000256" key="2">
    <source>
        <dbReference type="ARBA" id="ARBA00022741"/>
    </source>
</evidence>
<evidence type="ECO:0000256" key="3">
    <source>
        <dbReference type="ARBA" id="ARBA00022777"/>
    </source>
</evidence>